<dbReference type="InterPro" id="IPR029058">
    <property type="entry name" value="AB_hydrolase_fold"/>
</dbReference>
<sequence length="253" mass="27664">MTKKTFKTIEDGDDLELHIAYPKGHQSMDKRPAIIFFFGGGWKFGKPGQFYPFIQDLSDEGIVAISAQYRTKKSHGATPVECVMDGKSAIRYVREHAAELGIDPDKIIAGGGSAGGHVAACAVVDNAPQETNENLQISSRPQALVLLNPVLSVGPDGYAHGYVKQSIDNWQSVSPLHSIDSNFPPTLIQVGTADKVLPPSMAYDFEKQMKAAGNKCEIIFYEGAAHGFFNKPEYRDQITNKIKAFLQSLGYIN</sequence>
<evidence type="ECO:0000256" key="1">
    <source>
        <dbReference type="ARBA" id="ARBA00010515"/>
    </source>
</evidence>
<accession>A0AAQ3L8F6</accession>
<dbReference type="Pfam" id="PF00326">
    <property type="entry name" value="Peptidase_S9"/>
    <property type="match status" value="1"/>
</dbReference>
<dbReference type="InterPro" id="IPR049492">
    <property type="entry name" value="BD-FAE-like_dom"/>
</dbReference>
<proteinExistence type="inferred from homology"/>
<evidence type="ECO:0000313" key="5">
    <source>
        <dbReference type="EMBL" id="WOO41016.1"/>
    </source>
</evidence>
<dbReference type="Gene3D" id="3.40.50.1820">
    <property type="entry name" value="alpha/beta hydrolase"/>
    <property type="match status" value="1"/>
</dbReference>
<dbReference type="RefSeq" id="WP_317833337.1">
    <property type="nucleotide sequence ID" value="NZ_CP136920.1"/>
</dbReference>
<dbReference type="AlphaFoldDB" id="A0AAQ3L8F6"/>
<dbReference type="GO" id="GO:0008236">
    <property type="term" value="F:serine-type peptidase activity"/>
    <property type="evidence" value="ECO:0007669"/>
    <property type="project" value="InterPro"/>
</dbReference>
<evidence type="ECO:0000259" key="3">
    <source>
        <dbReference type="Pfam" id="PF00326"/>
    </source>
</evidence>
<dbReference type="KEGG" id="puo:RZN69_20545"/>
<feature type="domain" description="BD-FAE-like" evidence="4">
    <location>
        <begin position="19"/>
        <end position="136"/>
    </location>
</feature>
<dbReference type="GO" id="GO:0006508">
    <property type="term" value="P:proteolysis"/>
    <property type="evidence" value="ECO:0007669"/>
    <property type="project" value="InterPro"/>
</dbReference>
<evidence type="ECO:0000256" key="2">
    <source>
        <dbReference type="ARBA" id="ARBA00022801"/>
    </source>
</evidence>
<name>A0AAQ3L8F6_9BACT</name>
<dbReference type="InterPro" id="IPR001375">
    <property type="entry name" value="Peptidase_S9_cat"/>
</dbReference>
<comment type="similarity">
    <text evidence="1">Belongs to the 'GDXG' lipolytic enzyme family.</text>
</comment>
<dbReference type="InterPro" id="IPR050300">
    <property type="entry name" value="GDXG_lipolytic_enzyme"/>
</dbReference>
<evidence type="ECO:0000259" key="4">
    <source>
        <dbReference type="Pfam" id="PF20434"/>
    </source>
</evidence>
<feature type="domain" description="Peptidase S9 prolyl oligopeptidase catalytic" evidence="3">
    <location>
        <begin position="164"/>
        <end position="247"/>
    </location>
</feature>
<keyword evidence="2 5" id="KW-0378">Hydrolase</keyword>
<protein>
    <submittedName>
        <fullName evidence="5">Alpha/beta hydrolase</fullName>
    </submittedName>
</protein>
<dbReference type="Pfam" id="PF20434">
    <property type="entry name" value="BD-FAE"/>
    <property type="match status" value="1"/>
</dbReference>
<keyword evidence="6" id="KW-1185">Reference proteome</keyword>
<gene>
    <name evidence="5" type="ORF">RZN69_20545</name>
</gene>
<dbReference type="PANTHER" id="PTHR48081">
    <property type="entry name" value="AB HYDROLASE SUPERFAMILY PROTEIN C4A8.06C"/>
    <property type="match status" value="1"/>
</dbReference>
<organism evidence="5 6">
    <name type="scientific">Rubellicoccus peritrichatus</name>
    <dbReference type="NCBI Taxonomy" id="3080537"/>
    <lineage>
        <taxon>Bacteria</taxon>
        <taxon>Pseudomonadati</taxon>
        <taxon>Verrucomicrobiota</taxon>
        <taxon>Opitutia</taxon>
        <taxon>Puniceicoccales</taxon>
        <taxon>Cerasicoccaceae</taxon>
        <taxon>Rubellicoccus</taxon>
    </lineage>
</organism>
<evidence type="ECO:0000313" key="6">
    <source>
        <dbReference type="Proteomes" id="UP001304300"/>
    </source>
</evidence>
<dbReference type="EMBL" id="CP136920">
    <property type="protein sequence ID" value="WOO41016.1"/>
    <property type="molecule type" value="Genomic_DNA"/>
</dbReference>
<dbReference type="Proteomes" id="UP001304300">
    <property type="component" value="Chromosome"/>
</dbReference>
<reference evidence="5 6" key="1">
    <citation type="submission" date="2023-10" db="EMBL/GenBank/DDBJ databases">
        <title>Rubellicoccus peritrichatus gen. nov., sp. nov., isolated from an algae of coral reef tank.</title>
        <authorList>
            <person name="Luo J."/>
        </authorList>
    </citation>
    <scope>NUCLEOTIDE SEQUENCE [LARGE SCALE GENOMIC DNA]</scope>
    <source>
        <strain evidence="5 6">CR14</strain>
    </source>
</reference>
<dbReference type="GO" id="GO:0004806">
    <property type="term" value="F:triacylglycerol lipase activity"/>
    <property type="evidence" value="ECO:0007669"/>
    <property type="project" value="TreeGrafter"/>
</dbReference>
<dbReference type="PANTHER" id="PTHR48081:SF30">
    <property type="entry name" value="ACETYL-HYDROLASE LIPR-RELATED"/>
    <property type="match status" value="1"/>
</dbReference>
<dbReference type="SUPFAM" id="SSF53474">
    <property type="entry name" value="alpha/beta-Hydrolases"/>
    <property type="match status" value="1"/>
</dbReference>